<keyword evidence="4" id="KW-0418">Kinase</keyword>
<proteinExistence type="predicted"/>
<dbReference type="PANTHER" id="PTHR43065:SF42">
    <property type="entry name" value="TWO-COMPONENT SENSOR PPRA"/>
    <property type="match status" value="1"/>
</dbReference>
<dbReference type="SMART" id="SM00387">
    <property type="entry name" value="HATPase_c"/>
    <property type="match status" value="1"/>
</dbReference>
<evidence type="ECO:0000256" key="2">
    <source>
        <dbReference type="ARBA" id="ARBA00012438"/>
    </source>
</evidence>
<dbReference type="InterPro" id="IPR036890">
    <property type="entry name" value="HATPase_C_sf"/>
</dbReference>
<dbReference type="EMBL" id="CXWD01000037">
    <property type="protein sequence ID" value="CTQ77584.1"/>
    <property type="molecule type" value="Genomic_DNA"/>
</dbReference>
<dbReference type="STRING" id="388408.LAX5112_04964"/>
<dbReference type="InterPro" id="IPR004358">
    <property type="entry name" value="Sig_transdc_His_kin-like_C"/>
</dbReference>
<dbReference type="CDD" id="cd00075">
    <property type="entry name" value="HATPase"/>
    <property type="match status" value="1"/>
</dbReference>
<dbReference type="GO" id="GO:0004673">
    <property type="term" value="F:protein histidine kinase activity"/>
    <property type="evidence" value="ECO:0007669"/>
    <property type="project" value="UniProtKB-EC"/>
</dbReference>
<keyword evidence="4" id="KW-0808">Transferase</keyword>
<dbReference type="Pfam" id="PF02518">
    <property type="entry name" value="HATPase_c"/>
    <property type="match status" value="1"/>
</dbReference>
<accession>A0A0M7AVG7</accession>
<feature type="domain" description="Histidine kinase" evidence="3">
    <location>
        <begin position="147"/>
        <end position="364"/>
    </location>
</feature>
<gene>
    <name evidence="4" type="primary">gchK</name>
    <name evidence="4" type="ORF">LAX5112_04964</name>
</gene>
<keyword evidence="5" id="KW-1185">Reference proteome</keyword>
<dbReference type="EC" id="2.7.13.3" evidence="2"/>
<dbReference type="PROSITE" id="PS50109">
    <property type="entry name" value="HIS_KIN"/>
    <property type="match status" value="1"/>
</dbReference>
<organism evidence="4 5">
    <name type="scientific">Roseibium alexandrii</name>
    <dbReference type="NCBI Taxonomy" id="388408"/>
    <lineage>
        <taxon>Bacteria</taxon>
        <taxon>Pseudomonadati</taxon>
        <taxon>Pseudomonadota</taxon>
        <taxon>Alphaproteobacteria</taxon>
        <taxon>Hyphomicrobiales</taxon>
        <taxon>Stappiaceae</taxon>
        <taxon>Roseibium</taxon>
    </lineage>
</organism>
<dbReference type="Gene3D" id="3.30.565.10">
    <property type="entry name" value="Histidine kinase-like ATPase, C-terminal domain"/>
    <property type="match status" value="1"/>
</dbReference>
<dbReference type="AlphaFoldDB" id="A0A0M7AVG7"/>
<evidence type="ECO:0000313" key="4">
    <source>
        <dbReference type="EMBL" id="CTQ77584.1"/>
    </source>
</evidence>
<dbReference type="SUPFAM" id="SSF55874">
    <property type="entry name" value="ATPase domain of HSP90 chaperone/DNA topoisomerase II/histidine kinase"/>
    <property type="match status" value="1"/>
</dbReference>
<protein>
    <recommendedName>
        <fullName evidence="2">histidine kinase</fullName>
        <ecNumber evidence="2">2.7.13.3</ecNumber>
    </recommendedName>
</protein>
<comment type="catalytic activity">
    <reaction evidence="1">
        <text>ATP + protein L-histidine = ADP + protein N-phospho-L-histidine.</text>
        <dbReference type="EC" id="2.7.13.3"/>
    </reaction>
</comment>
<dbReference type="OrthoDB" id="9816482at2"/>
<evidence type="ECO:0000313" key="5">
    <source>
        <dbReference type="Proteomes" id="UP000053235"/>
    </source>
</evidence>
<dbReference type="InterPro" id="IPR003594">
    <property type="entry name" value="HATPase_dom"/>
</dbReference>
<name>A0A0M7AVG7_9HYPH</name>
<dbReference type="Pfam" id="PF19191">
    <property type="entry name" value="HEF_HK"/>
    <property type="match status" value="1"/>
</dbReference>
<sequence length="370" mass="42615">MYLWRRPTGFYFQLRVPKTFRVYLSSEVRSGADGFREQAVQRTKESIRTVKEIIEAKLIEFERTVGSDMPPDEVARVQLEIEREIQSTTERQSEILQRLVDQLSQLSAEEDLDTSEILAAMESDLEDRRAREEENLQLAQMGQAIGIVHHEFNSVIRSVRRNVRRLEPWAQRNEKLRKLYEEISESYAHLDSYLSLFAPLSRRLSQTKRIISGGDISNYLQELLGDRMHRHEIDLVTTEAFKSVEVEAYVSTLYPAFVNIVDNALFWVTHGEHVRTTASPSEREKRVVLDYADGEFVIYDTGPGVLPVDELAIFETGFSRKPKGSGLGLSITRELLDRQGYHLTLDSYRVGRGATFRIRLPANAFPDDEK</sequence>
<dbReference type="PRINTS" id="PR00344">
    <property type="entry name" value="BCTRLSENSOR"/>
</dbReference>
<evidence type="ECO:0000259" key="3">
    <source>
        <dbReference type="PROSITE" id="PS50109"/>
    </source>
</evidence>
<dbReference type="RefSeq" id="WP_055674102.1">
    <property type="nucleotide sequence ID" value="NZ_CXWD01000037.1"/>
</dbReference>
<evidence type="ECO:0000256" key="1">
    <source>
        <dbReference type="ARBA" id="ARBA00000085"/>
    </source>
</evidence>
<dbReference type="InterPro" id="IPR005467">
    <property type="entry name" value="His_kinase_dom"/>
</dbReference>
<dbReference type="PANTHER" id="PTHR43065">
    <property type="entry name" value="SENSOR HISTIDINE KINASE"/>
    <property type="match status" value="1"/>
</dbReference>
<dbReference type="Proteomes" id="UP000053235">
    <property type="component" value="Unassembled WGS sequence"/>
</dbReference>
<dbReference type="InterPro" id="IPR043836">
    <property type="entry name" value="DHp"/>
</dbReference>
<reference evidence="5" key="1">
    <citation type="submission" date="2015-07" db="EMBL/GenBank/DDBJ databases">
        <authorList>
            <person name="Rodrigo-Torres Lidia"/>
            <person name="Arahal R.David."/>
        </authorList>
    </citation>
    <scope>NUCLEOTIDE SEQUENCE [LARGE SCALE GENOMIC DNA]</scope>
    <source>
        <strain evidence="5">CECT 5112</strain>
    </source>
</reference>